<dbReference type="EMBL" id="JADYXP020000004">
    <property type="protein sequence ID" value="KAL0124967.1"/>
    <property type="molecule type" value="Genomic_DNA"/>
</dbReference>
<proteinExistence type="predicted"/>
<sequence length="53" mass="6280">MRLLYLSLIFVIVFIMTFYESKTKASSEADAMSEADPRRKLLKLIKNLFYLFL</sequence>
<gene>
    <name evidence="2" type="ORF">PUN28_004248</name>
</gene>
<evidence type="ECO:0000256" key="1">
    <source>
        <dbReference type="SAM" id="SignalP"/>
    </source>
</evidence>
<organism evidence="2 3">
    <name type="scientific">Cardiocondyla obscurior</name>
    <dbReference type="NCBI Taxonomy" id="286306"/>
    <lineage>
        <taxon>Eukaryota</taxon>
        <taxon>Metazoa</taxon>
        <taxon>Ecdysozoa</taxon>
        <taxon>Arthropoda</taxon>
        <taxon>Hexapoda</taxon>
        <taxon>Insecta</taxon>
        <taxon>Pterygota</taxon>
        <taxon>Neoptera</taxon>
        <taxon>Endopterygota</taxon>
        <taxon>Hymenoptera</taxon>
        <taxon>Apocrita</taxon>
        <taxon>Aculeata</taxon>
        <taxon>Formicoidea</taxon>
        <taxon>Formicidae</taxon>
        <taxon>Myrmicinae</taxon>
        <taxon>Cardiocondyla</taxon>
    </lineage>
</organism>
<feature type="chain" id="PRO_5043632298" evidence="1">
    <location>
        <begin position="26"/>
        <end position="53"/>
    </location>
</feature>
<name>A0AAW2GCB5_9HYME</name>
<evidence type="ECO:0000313" key="2">
    <source>
        <dbReference type="EMBL" id="KAL0124967.1"/>
    </source>
</evidence>
<protein>
    <submittedName>
        <fullName evidence="2">Uncharacterized protein</fullName>
    </submittedName>
</protein>
<dbReference type="AlphaFoldDB" id="A0AAW2GCB5"/>
<feature type="signal peptide" evidence="1">
    <location>
        <begin position="1"/>
        <end position="25"/>
    </location>
</feature>
<dbReference type="Proteomes" id="UP001430953">
    <property type="component" value="Unassembled WGS sequence"/>
</dbReference>
<comment type="caution">
    <text evidence="2">The sequence shown here is derived from an EMBL/GenBank/DDBJ whole genome shotgun (WGS) entry which is preliminary data.</text>
</comment>
<keyword evidence="3" id="KW-1185">Reference proteome</keyword>
<evidence type="ECO:0000313" key="3">
    <source>
        <dbReference type="Proteomes" id="UP001430953"/>
    </source>
</evidence>
<accession>A0AAW2GCB5</accession>
<keyword evidence="1" id="KW-0732">Signal</keyword>
<reference evidence="2 3" key="1">
    <citation type="submission" date="2023-03" db="EMBL/GenBank/DDBJ databases">
        <title>High recombination rates correlate with genetic variation in Cardiocondyla obscurior ants.</title>
        <authorList>
            <person name="Errbii M."/>
        </authorList>
    </citation>
    <scope>NUCLEOTIDE SEQUENCE [LARGE SCALE GENOMIC DNA]</scope>
    <source>
        <strain evidence="2">Alpha-2009</strain>
        <tissue evidence="2">Whole body</tissue>
    </source>
</reference>